<dbReference type="SUPFAM" id="SSF56784">
    <property type="entry name" value="HAD-like"/>
    <property type="match status" value="1"/>
</dbReference>
<gene>
    <name evidence="2" type="ORF">QBC42DRAFT_101724</name>
</gene>
<dbReference type="InterPro" id="IPR050324">
    <property type="entry name" value="CDP-alcohol_PTase-I"/>
</dbReference>
<comment type="caution">
    <text evidence="2">The sequence shown here is derived from an EMBL/GenBank/DDBJ whole genome shotgun (WGS) entry which is preliminary data.</text>
</comment>
<dbReference type="PANTHER" id="PTHR14269">
    <property type="entry name" value="CDP-DIACYLGLYCEROL--GLYCEROL-3-PHOSPHATE 3-PHOSPHATIDYLTRANSFERASE-RELATED"/>
    <property type="match status" value="1"/>
</dbReference>
<dbReference type="NCBIfam" id="TIGR01460">
    <property type="entry name" value="HAD-SF-IIA"/>
    <property type="match status" value="1"/>
</dbReference>
<dbReference type="EMBL" id="MU865005">
    <property type="protein sequence ID" value="KAK4460765.1"/>
    <property type="molecule type" value="Genomic_DNA"/>
</dbReference>
<dbReference type="GO" id="GO:0005739">
    <property type="term" value="C:mitochondrion"/>
    <property type="evidence" value="ECO:0007669"/>
    <property type="project" value="TreeGrafter"/>
</dbReference>
<evidence type="ECO:0000313" key="3">
    <source>
        <dbReference type="Proteomes" id="UP001321749"/>
    </source>
</evidence>
<dbReference type="GO" id="GO:0046474">
    <property type="term" value="P:glycerophospholipid biosynthetic process"/>
    <property type="evidence" value="ECO:0007669"/>
    <property type="project" value="TreeGrafter"/>
</dbReference>
<evidence type="ECO:0000256" key="1">
    <source>
        <dbReference type="SAM" id="MobiDB-lite"/>
    </source>
</evidence>
<dbReference type="InterPro" id="IPR023214">
    <property type="entry name" value="HAD_sf"/>
</dbReference>
<organism evidence="2 3">
    <name type="scientific">Cladorrhinum samala</name>
    <dbReference type="NCBI Taxonomy" id="585594"/>
    <lineage>
        <taxon>Eukaryota</taxon>
        <taxon>Fungi</taxon>
        <taxon>Dikarya</taxon>
        <taxon>Ascomycota</taxon>
        <taxon>Pezizomycotina</taxon>
        <taxon>Sordariomycetes</taxon>
        <taxon>Sordariomycetidae</taxon>
        <taxon>Sordariales</taxon>
        <taxon>Podosporaceae</taxon>
        <taxon>Cladorrhinum</taxon>
    </lineage>
</organism>
<sequence>MAGNVSPKRPEMTARQLSSSSFAGTFEVARSKLSELGLKEPEDLDSDDTLAPGSPIPSTDSDESAGIYSTSESDDLPESPITPLTDPTTPVAEPDVADNFAFAFDIDGVLIRGGRPIPEAIEAMKVLNGENEFGITVPYIFLTNGGGKFETERCQDLSRQLEIDVSPGQFICGHTPMREFSARYNTVLVVGGEGEKCREVAKSYGFRDVITPGDIIKANAHIAPFRRLTSSEIESSRDLLADGGKLSDIVIEAVFVFADSRDWASDLQIILDIAQSKGGRLETRSEAFDEGPPIYFSHSDVLWSAAHEHVRLGMGALRRSVETVFEHTSGGKKLKTHAFGKPQVSTFEFATRLLQQWRAEQHGLTESRPPATVYFVGDTPESDVRGTNAMNEKSENEWYSILVKTGVYQAGTEPKYKPRKLVDTVLDAVNHGIRREMAKLGSRKSTGGRMLPLDDAALKAITEGRTPSFDLAADPFTAAFNMSKAS</sequence>
<keyword evidence="3" id="KW-1185">Reference proteome</keyword>
<proteinExistence type="predicted"/>
<dbReference type="PANTHER" id="PTHR14269:SF4">
    <property type="entry name" value="CAT EYE SYNDROME CRITICAL REGION PROTEIN 5"/>
    <property type="match status" value="1"/>
</dbReference>
<evidence type="ECO:0000313" key="2">
    <source>
        <dbReference type="EMBL" id="KAK4460765.1"/>
    </source>
</evidence>
<protein>
    <submittedName>
        <fullName evidence="2">HAD-like domain-containing protein</fullName>
    </submittedName>
</protein>
<dbReference type="AlphaFoldDB" id="A0AAV9HJ35"/>
<dbReference type="NCBIfam" id="TIGR01456">
    <property type="entry name" value="CECR5"/>
    <property type="match status" value="1"/>
</dbReference>
<accession>A0AAV9HJ35</accession>
<reference evidence="2" key="1">
    <citation type="journal article" date="2023" name="Mol. Phylogenet. Evol.">
        <title>Genome-scale phylogeny and comparative genomics of the fungal order Sordariales.</title>
        <authorList>
            <person name="Hensen N."/>
            <person name="Bonometti L."/>
            <person name="Westerberg I."/>
            <person name="Brannstrom I.O."/>
            <person name="Guillou S."/>
            <person name="Cros-Aarteil S."/>
            <person name="Calhoun S."/>
            <person name="Haridas S."/>
            <person name="Kuo A."/>
            <person name="Mondo S."/>
            <person name="Pangilinan J."/>
            <person name="Riley R."/>
            <person name="LaButti K."/>
            <person name="Andreopoulos B."/>
            <person name="Lipzen A."/>
            <person name="Chen C."/>
            <person name="Yan M."/>
            <person name="Daum C."/>
            <person name="Ng V."/>
            <person name="Clum A."/>
            <person name="Steindorff A."/>
            <person name="Ohm R.A."/>
            <person name="Martin F."/>
            <person name="Silar P."/>
            <person name="Natvig D.O."/>
            <person name="Lalanne C."/>
            <person name="Gautier V."/>
            <person name="Ament-Velasquez S.L."/>
            <person name="Kruys A."/>
            <person name="Hutchinson M.I."/>
            <person name="Powell A.J."/>
            <person name="Barry K."/>
            <person name="Miller A.N."/>
            <person name="Grigoriev I.V."/>
            <person name="Debuchy R."/>
            <person name="Gladieux P."/>
            <person name="Hiltunen Thoren M."/>
            <person name="Johannesson H."/>
        </authorList>
    </citation>
    <scope>NUCLEOTIDE SEQUENCE</scope>
    <source>
        <strain evidence="2">PSN324</strain>
    </source>
</reference>
<dbReference type="Gene3D" id="3.40.50.1000">
    <property type="entry name" value="HAD superfamily/HAD-like"/>
    <property type="match status" value="2"/>
</dbReference>
<dbReference type="InterPro" id="IPR006357">
    <property type="entry name" value="HAD-SF_hydro_IIA"/>
</dbReference>
<feature type="region of interest" description="Disordered" evidence="1">
    <location>
        <begin position="33"/>
        <end position="92"/>
    </location>
</feature>
<dbReference type="InterPro" id="IPR036412">
    <property type="entry name" value="HAD-like_sf"/>
</dbReference>
<dbReference type="FunFam" id="3.40.50.1000:FF:000069">
    <property type="entry name" value="HAD-superfamily subfamily IIA hydrolase"/>
    <property type="match status" value="1"/>
</dbReference>
<dbReference type="Proteomes" id="UP001321749">
    <property type="component" value="Unassembled WGS sequence"/>
</dbReference>
<dbReference type="InterPro" id="IPR006353">
    <property type="entry name" value="HAD-SF_hydro_IIA_CECR5"/>
</dbReference>
<feature type="region of interest" description="Disordered" evidence="1">
    <location>
        <begin position="1"/>
        <end position="21"/>
    </location>
</feature>
<name>A0AAV9HJ35_9PEZI</name>
<dbReference type="Pfam" id="PF13344">
    <property type="entry name" value="Hydrolase_6"/>
    <property type="match status" value="1"/>
</dbReference>
<reference evidence="2" key="2">
    <citation type="submission" date="2023-06" db="EMBL/GenBank/DDBJ databases">
        <authorList>
            <consortium name="Lawrence Berkeley National Laboratory"/>
            <person name="Mondo S.J."/>
            <person name="Hensen N."/>
            <person name="Bonometti L."/>
            <person name="Westerberg I."/>
            <person name="Brannstrom I.O."/>
            <person name="Guillou S."/>
            <person name="Cros-Aarteil S."/>
            <person name="Calhoun S."/>
            <person name="Haridas S."/>
            <person name="Kuo A."/>
            <person name="Pangilinan J."/>
            <person name="Riley R."/>
            <person name="Labutti K."/>
            <person name="Andreopoulos B."/>
            <person name="Lipzen A."/>
            <person name="Chen C."/>
            <person name="Yanf M."/>
            <person name="Daum C."/>
            <person name="Ng V."/>
            <person name="Clum A."/>
            <person name="Steindorff A."/>
            <person name="Ohm R."/>
            <person name="Martin F."/>
            <person name="Silar P."/>
            <person name="Natvig D."/>
            <person name="Lalanne C."/>
            <person name="Gautier V."/>
            <person name="Ament-Velasquez S.L."/>
            <person name="Kruys A."/>
            <person name="Hutchinson M.I."/>
            <person name="Powell A.J."/>
            <person name="Barry K."/>
            <person name="Miller A.N."/>
            <person name="Grigoriev I.V."/>
            <person name="Debuchy R."/>
            <person name="Gladieux P."/>
            <person name="Thoren M.H."/>
            <person name="Johannesson H."/>
        </authorList>
    </citation>
    <scope>NUCLEOTIDE SEQUENCE</scope>
    <source>
        <strain evidence="2">PSN324</strain>
    </source>
</reference>
<dbReference type="Pfam" id="PF13242">
    <property type="entry name" value="Hydrolase_like"/>
    <property type="match status" value="1"/>
</dbReference>